<dbReference type="STRING" id="1227457.C451_20467"/>
<evidence type="ECO:0000313" key="3">
    <source>
        <dbReference type="Proteomes" id="UP000011680"/>
    </source>
</evidence>
<accession>M0MUF1</accession>
<dbReference type="AlphaFoldDB" id="M0MUF1"/>
<dbReference type="InterPro" id="IPR029060">
    <property type="entry name" value="PIN-like_dom_sf"/>
</dbReference>
<dbReference type="Gene3D" id="3.40.50.1010">
    <property type="entry name" value="5'-nuclease"/>
    <property type="match status" value="1"/>
</dbReference>
<organism evidence="2 3">
    <name type="scientific">Halococcus thailandensis JCM 13552</name>
    <dbReference type="NCBI Taxonomy" id="1227457"/>
    <lineage>
        <taxon>Archaea</taxon>
        <taxon>Methanobacteriati</taxon>
        <taxon>Methanobacteriota</taxon>
        <taxon>Stenosarchaea group</taxon>
        <taxon>Halobacteria</taxon>
        <taxon>Halobacteriales</taxon>
        <taxon>Halococcaceae</taxon>
        <taxon>Halococcus</taxon>
    </lineage>
</organism>
<dbReference type="Pfam" id="PF01850">
    <property type="entry name" value="PIN"/>
    <property type="match status" value="1"/>
</dbReference>
<protein>
    <submittedName>
        <fullName evidence="2">Nucleic acid-binding protein</fullName>
    </submittedName>
</protein>
<dbReference type="EMBL" id="AOMF01000193">
    <property type="protein sequence ID" value="EMA48399.1"/>
    <property type="molecule type" value="Genomic_DNA"/>
</dbReference>
<evidence type="ECO:0000259" key="1">
    <source>
        <dbReference type="Pfam" id="PF01850"/>
    </source>
</evidence>
<dbReference type="CDD" id="cd09854">
    <property type="entry name" value="PIN_VapC-like"/>
    <property type="match status" value="1"/>
</dbReference>
<proteinExistence type="predicted"/>
<dbReference type="Proteomes" id="UP000011680">
    <property type="component" value="Unassembled WGS sequence"/>
</dbReference>
<evidence type="ECO:0000313" key="2">
    <source>
        <dbReference type="EMBL" id="EMA48399.1"/>
    </source>
</evidence>
<dbReference type="RefSeq" id="WP_007743580.1">
    <property type="nucleotide sequence ID" value="NZ_AOMF01000193.1"/>
</dbReference>
<comment type="caution">
    <text evidence="2">The sequence shown here is derived from an EMBL/GenBank/DDBJ whole genome shotgun (WGS) entry which is preliminary data.</text>
</comment>
<name>M0MUF1_9EURY</name>
<gene>
    <name evidence="2" type="ORF">C451_20467</name>
</gene>
<dbReference type="OrthoDB" id="195544at2157"/>
<feature type="domain" description="PIN" evidence="1">
    <location>
        <begin position="3"/>
        <end position="145"/>
    </location>
</feature>
<dbReference type="InterPro" id="IPR002716">
    <property type="entry name" value="PIN_dom"/>
</dbReference>
<dbReference type="SUPFAM" id="SSF88723">
    <property type="entry name" value="PIN domain-like"/>
    <property type="match status" value="1"/>
</dbReference>
<dbReference type="eggNOG" id="arCOG04502">
    <property type="taxonomic scope" value="Archaea"/>
</dbReference>
<sequence>MTIAVDTNALLALIHDDHHADAAEKALRTAYTEGPLVITPVVYAETAADGQFSTTTELSTFLDDLSIDVAHPSPEALFRSGEAFSRYSDRRPDGLQCPECGTKQVVNCSECEHTLAPRQHIAADFLIGGHAVMDAEALVTFDAGFYGSYFSNLSVRPVE</sequence>
<reference evidence="2 3" key="1">
    <citation type="journal article" date="2014" name="PLoS Genet.">
        <title>Phylogenetically driven sequencing of extremely halophilic archaea reveals strategies for static and dynamic osmo-response.</title>
        <authorList>
            <person name="Becker E.A."/>
            <person name="Seitzer P.M."/>
            <person name="Tritt A."/>
            <person name="Larsen D."/>
            <person name="Krusor M."/>
            <person name="Yao A.I."/>
            <person name="Wu D."/>
            <person name="Madern D."/>
            <person name="Eisen J.A."/>
            <person name="Darling A.E."/>
            <person name="Facciotti M.T."/>
        </authorList>
    </citation>
    <scope>NUCLEOTIDE SEQUENCE [LARGE SCALE GENOMIC DNA]</scope>
    <source>
        <strain evidence="2 3">JCM 13552</strain>
    </source>
</reference>
<keyword evidence="3" id="KW-1185">Reference proteome</keyword>